<keyword evidence="2" id="KW-1185">Reference proteome</keyword>
<reference evidence="1" key="1">
    <citation type="submission" date="2021-02" db="EMBL/GenBank/DDBJ databases">
        <authorList>
            <consortium name="DOE Joint Genome Institute"/>
            <person name="Ahrendt S."/>
            <person name="Looney B.P."/>
            <person name="Miyauchi S."/>
            <person name="Morin E."/>
            <person name="Drula E."/>
            <person name="Courty P.E."/>
            <person name="Chicoki N."/>
            <person name="Fauchery L."/>
            <person name="Kohler A."/>
            <person name="Kuo A."/>
            <person name="Labutti K."/>
            <person name="Pangilinan J."/>
            <person name="Lipzen A."/>
            <person name="Riley R."/>
            <person name="Andreopoulos W."/>
            <person name="He G."/>
            <person name="Johnson J."/>
            <person name="Barry K.W."/>
            <person name="Grigoriev I.V."/>
            <person name="Nagy L."/>
            <person name="Hibbett D."/>
            <person name="Henrissat B."/>
            <person name="Matheny P.B."/>
            <person name="Labbe J."/>
            <person name="Martin F."/>
        </authorList>
    </citation>
    <scope>NUCLEOTIDE SEQUENCE</scope>
    <source>
        <strain evidence="1">FP105234-sp</strain>
    </source>
</reference>
<reference evidence="1" key="2">
    <citation type="journal article" date="2022" name="New Phytol.">
        <title>Evolutionary transition to the ectomycorrhizal habit in the genomes of a hyperdiverse lineage of mushroom-forming fungi.</title>
        <authorList>
            <person name="Looney B."/>
            <person name="Miyauchi S."/>
            <person name="Morin E."/>
            <person name="Drula E."/>
            <person name="Courty P.E."/>
            <person name="Kohler A."/>
            <person name="Kuo A."/>
            <person name="LaButti K."/>
            <person name="Pangilinan J."/>
            <person name="Lipzen A."/>
            <person name="Riley R."/>
            <person name="Andreopoulos W."/>
            <person name="He G."/>
            <person name="Johnson J."/>
            <person name="Nolan M."/>
            <person name="Tritt A."/>
            <person name="Barry K.W."/>
            <person name="Grigoriev I.V."/>
            <person name="Nagy L.G."/>
            <person name="Hibbett D."/>
            <person name="Henrissat B."/>
            <person name="Matheny P.B."/>
            <person name="Labbe J."/>
            <person name="Martin F.M."/>
        </authorList>
    </citation>
    <scope>NUCLEOTIDE SEQUENCE</scope>
    <source>
        <strain evidence="1">FP105234-sp</strain>
    </source>
</reference>
<comment type="caution">
    <text evidence="1">The sequence shown here is derived from an EMBL/GenBank/DDBJ whole genome shotgun (WGS) entry which is preliminary data.</text>
</comment>
<dbReference type="Proteomes" id="UP000814033">
    <property type="component" value="Unassembled WGS sequence"/>
</dbReference>
<gene>
    <name evidence="1" type="ORF">FA95DRAFT_1491608</name>
</gene>
<name>A0ACB8RVX5_9AGAM</name>
<evidence type="ECO:0000313" key="1">
    <source>
        <dbReference type="EMBL" id="KAI0047961.1"/>
    </source>
</evidence>
<dbReference type="EMBL" id="MU275894">
    <property type="protein sequence ID" value="KAI0047961.1"/>
    <property type="molecule type" value="Genomic_DNA"/>
</dbReference>
<proteinExistence type="predicted"/>
<evidence type="ECO:0000313" key="2">
    <source>
        <dbReference type="Proteomes" id="UP000814033"/>
    </source>
</evidence>
<protein>
    <submittedName>
        <fullName evidence="1">WD40 repeat-like protein</fullName>
    </submittedName>
</protein>
<accession>A0ACB8RVX5</accession>
<sequence length="368" mass="41157">MTSAHKDNLFRAESELIIDKRRKDKAEKNKRLGDPITLTGVPIDLHVRGKYAWLAENSHSARKVDLEASRTTRVFRGHGGPVTSLAFYAKPGEREVLITGSWDKTIKLWDTETKAVISSTLAHADFVKTLLVLPALNVLVSGSSDKSVRFWDLASVDAASPLQSLGSISSHTRPVESLSAYIETADDPHADTTYVLFTADSMGVIKVWRIRRDDAEMHPRVRAEPIDELVYHRTGINELVYGNGHVWTASTDESMQVHAYPPSEKQKIYPPITHRTAFKALLPLPIQPQLDAEEFPYLLGGSGDVFRVYDISSLDEPELVREVDGHWHDVTHLRLWLRKTQGGQGHEVWIVSAGLDGTLRKWKLSGTS</sequence>
<organism evidence="1 2">
    <name type="scientific">Auriscalpium vulgare</name>
    <dbReference type="NCBI Taxonomy" id="40419"/>
    <lineage>
        <taxon>Eukaryota</taxon>
        <taxon>Fungi</taxon>
        <taxon>Dikarya</taxon>
        <taxon>Basidiomycota</taxon>
        <taxon>Agaricomycotina</taxon>
        <taxon>Agaricomycetes</taxon>
        <taxon>Russulales</taxon>
        <taxon>Auriscalpiaceae</taxon>
        <taxon>Auriscalpium</taxon>
    </lineage>
</organism>